<dbReference type="EMBL" id="JPOX01000052">
    <property type="protein sequence ID" value="KFX41854.1"/>
    <property type="molecule type" value="Genomic_DNA"/>
</dbReference>
<proteinExistence type="predicted"/>
<organism evidence="1">
    <name type="scientific">Talaromyces marneffei PM1</name>
    <dbReference type="NCBI Taxonomy" id="1077442"/>
    <lineage>
        <taxon>Eukaryota</taxon>
        <taxon>Fungi</taxon>
        <taxon>Dikarya</taxon>
        <taxon>Ascomycota</taxon>
        <taxon>Pezizomycotina</taxon>
        <taxon>Eurotiomycetes</taxon>
        <taxon>Eurotiomycetidae</taxon>
        <taxon>Eurotiales</taxon>
        <taxon>Trichocomaceae</taxon>
        <taxon>Talaromyces</taxon>
        <taxon>Talaromyces sect. Talaromyces</taxon>
    </lineage>
</organism>
<reference key="1">
    <citation type="journal article" date="2014" name="PLoS Genet.">
        <title>Signature Gene Expression Reveals Novel Clues to the Molecular Mechanisms of Dimorphic Transition in Penicillium marneffei.</title>
        <authorList>
            <person name="Yang E."/>
            <person name="Wang G."/>
            <person name="Cai J."/>
            <person name="Woo P.C."/>
            <person name="Lau S.K."/>
            <person name="Yuen K.-Y."/>
            <person name="Chow W.-N."/>
            <person name="Lin X."/>
        </authorList>
    </citation>
    <scope>NUCLEOTIDE SEQUENCE [LARGE SCALE GENOMIC DNA]</scope>
    <source>
        <strain>PM1</strain>
    </source>
</reference>
<protein>
    <submittedName>
        <fullName evidence="1">Uncharacterized protein</fullName>
    </submittedName>
</protein>
<dbReference type="AlphaFoldDB" id="A0A093UVU2"/>
<accession>A0A093UVU2</accession>
<name>A0A093UVU2_TALMA</name>
<reference evidence="1" key="2">
    <citation type="journal article" date="2014" name="PLoS Genet.">
        <title>Signature gene expression reveals novel clues to the molecular mechanisms of dimorphic transition in Penicillium marneffei.</title>
        <authorList>
            <person name="Yang E."/>
            <person name="Wang G."/>
            <person name="Cai J."/>
            <person name="Woo P.C."/>
            <person name="Lau S.K."/>
            <person name="Yuen K.-Y."/>
            <person name="Chow W.-N."/>
            <person name="Lin X."/>
        </authorList>
    </citation>
    <scope>NUCLEOTIDE SEQUENCE</scope>
    <source>
        <strain evidence="1">PM1</strain>
    </source>
</reference>
<evidence type="ECO:0000313" key="1">
    <source>
        <dbReference type="EMBL" id="KFX41854.1"/>
    </source>
</evidence>
<dbReference type="HOGENOM" id="CLU_220813_0_0_1"/>
<gene>
    <name evidence="1" type="ORF">GQ26_0520010</name>
</gene>
<sequence length="34" mass="3793">MSIEMPKAGNWAAGGVFYNLDSFLQYFLPAINNI</sequence>
<comment type="caution">
    <text evidence="1">The sequence shown here is derived from an EMBL/GenBank/DDBJ whole genome shotgun (WGS) entry which is preliminary data.</text>
</comment>